<dbReference type="OrthoDB" id="336859at2759"/>
<accession>A0A078K6Q2</accession>
<reference evidence="5 6" key="1">
    <citation type="journal article" date="2014" name="BMC Biol.">
        <title>A comprehensive evaluation of rodent malaria parasite genomes and gene expression.</title>
        <authorList>
            <person name="Otto T.D."/>
            <person name="Bohme U."/>
            <person name="Jackson A.P."/>
            <person name="Hunt M."/>
            <person name="Franke-Fayard B."/>
            <person name="Hoeijmakers W.A."/>
            <person name="Religa A.A."/>
            <person name="Robertson L."/>
            <person name="Sanders M."/>
            <person name="Ogun S.A."/>
            <person name="Cunningham D."/>
            <person name="Erhart A."/>
            <person name="Billker O."/>
            <person name="Khan S.M."/>
            <person name="Stunnenberg H.G."/>
            <person name="Langhorne J."/>
            <person name="Holder A.A."/>
            <person name="Waters A.P."/>
            <person name="Newbold C.I."/>
            <person name="Pain A."/>
            <person name="Berriman M."/>
            <person name="Janse C.J."/>
        </authorList>
    </citation>
    <scope>NUCLEOTIDE SEQUENCE [LARGE SCALE GENOMIC DNA]</scope>
    <source>
        <strain evidence="4 5">17X</strain>
        <strain evidence="3 6">YM</strain>
    </source>
</reference>
<evidence type="ECO:0000256" key="1">
    <source>
        <dbReference type="SAM" id="MobiDB-lite"/>
    </source>
</evidence>
<dbReference type="VEuPathDB" id="PlasmoDB:Py17XNL_000802035"/>
<feature type="region of interest" description="Disordered" evidence="1">
    <location>
        <begin position="1"/>
        <end position="21"/>
    </location>
</feature>
<evidence type="ECO:0000313" key="3">
    <source>
        <dbReference type="EMBL" id="CDU17684.1"/>
    </source>
</evidence>
<keyword evidence="2" id="KW-0472">Membrane</keyword>
<feature type="transmembrane region" description="Helical" evidence="2">
    <location>
        <begin position="47"/>
        <end position="67"/>
    </location>
</feature>
<dbReference type="VEuPathDB" id="PlasmoDB:PY03915"/>
<reference evidence="3" key="2">
    <citation type="submission" date="2014-05" db="EMBL/GenBank/DDBJ databases">
        <authorList>
            <person name="Aslett A.Martin."/>
            <person name="De Silva Nishadi"/>
        </authorList>
    </citation>
    <scope>NUCLEOTIDE SEQUENCE</scope>
    <source>
        <strain evidence="3">YM</strain>
    </source>
</reference>
<feature type="compositionally biased region" description="Polar residues" evidence="1">
    <location>
        <begin position="8"/>
        <end position="21"/>
    </location>
</feature>
<dbReference type="RefSeq" id="XP_022812022.1">
    <property type="nucleotide sequence ID" value="XM_022955791.1"/>
</dbReference>
<feature type="transmembrane region" description="Helical" evidence="2">
    <location>
        <begin position="87"/>
        <end position="112"/>
    </location>
</feature>
<dbReference type="GeneID" id="3789463"/>
<evidence type="ECO:0008006" key="7">
    <source>
        <dbReference type="Google" id="ProtNLM"/>
    </source>
</evidence>
<organism evidence="3 6">
    <name type="scientific">Plasmodium yoelii</name>
    <dbReference type="NCBI Taxonomy" id="5861"/>
    <lineage>
        <taxon>Eukaryota</taxon>
        <taxon>Sar</taxon>
        <taxon>Alveolata</taxon>
        <taxon>Apicomplexa</taxon>
        <taxon>Aconoidasida</taxon>
        <taxon>Haemosporida</taxon>
        <taxon>Plasmodiidae</taxon>
        <taxon>Plasmodium</taxon>
        <taxon>Plasmodium (Vinckeia)</taxon>
    </lineage>
</organism>
<dbReference type="EMBL" id="LM993662">
    <property type="protein sequence ID" value="VTZ77648.1"/>
    <property type="molecule type" value="Genomic_DNA"/>
</dbReference>
<gene>
    <name evidence="4" type="ORF">PY17X_0832500</name>
    <name evidence="3" type="ORF">PYYM_0832200</name>
</gene>
<dbReference type="EMBL" id="LK934636">
    <property type="protein sequence ID" value="CDU17684.1"/>
    <property type="molecule type" value="Genomic_DNA"/>
</dbReference>
<dbReference type="AlphaFoldDB" id="A0A078K6Q2"/>
<proteinExistence type="predicted"/>
<dbReference type="VEuPathDB" id="PlasmoDB:PYYM_0832200"/>
<sequence>MESDESYESASSNGSDISTKPPQFEISSEDCYYNFFNEIFNLSVISYYFWTFVCYIIGGIIFISGYINFSLRIQEEIVCAASSNVYVFSILWILIGIIYLIKCIGYSLAVDIENNKIYPGNSPLFIYMLGLLCKTIPTVIRIIHIFNLFQLYVITLDMMILPECNSFPVRFILFIVHILWWTIVFFGIISRKRIFLPPHLYKPVTNDVGYFVYVNNYLHSFGL</sequence>
<evidence type="ECO:0000313" key="6">
    <source>
        <dbReference type="Proteomes" id="UP000072904"/>
    </source>
</evidence>
<keyword evidence="2" id="KW-0812">Transmembrane</keyword>
<dbReference type="VEuPathDB" id="PlasmoDB:PY17X_0832500"/>
<dbReference type="KEGG" id="pyo:PY17X_0832500"/>
<feature type="transmembrane region" description="Helical" evidence="2">
    <location>
        <begin position="124"/>
        <end position="149"/>
    </location>
</feature>
<dbReference type="Proteomes" id="UP000072874">
    <property type="component" value="Chromosome 8"/>
</dbReference>
<feature type="transmembrane region" description="Helical" evidence="2">
    <location>
        <begin position="169"/>
        <end position="189"/>
    </location>
</feature>
<dbReference type="Proteomes" id="UP000072904">
    <property type="component" value="Chromosome 8"/>
</dbReference>
<reference evidence="4" key="4">
    <citation type="submission" date="2019-05" db="EMBL/GenBank/DDBJ databases">
        <authorList>
            <consortium name="Pathogen Informatics"/>
        </authorList>
    </citation>
    <scope>NUCLEOTIDE SEQUENCE</scope>
    <source>
        <strain evidence="4">17X</strain>
    </source>
</reference>
<name>A0A078K6Q2_PLAYE</name>
<dbReference type="OMA" id="TCICYAM"/>
<protein>
    <recommendedName>
        <fullName evidence="7">Transmembrane protein</fullName>
    </recommendedName>
</protein>
<evidence type="ECO:0000313" key="4">
    <source>
        <dbReference type="EMBL" id="VTZ77648.1"/>
    </source>
</evidence>
<reference evidence="4" key="3">
    <citation type="submission" date="2014-05" db="EMBL/GenBank/DDBJ databases">
        <authorList>
            <person name="Aslett M.A."/>
            <person name="De Silva N."/>
        </authorList>
    </citation>
    <scope>NUCLEOTIDE SEQUENCE</scope>
    <source>
        <strain evidence="4">17X</strain>
    </source>
</reference>
<evidence type="ECO:0000313" key="5">
    <source>
        <dbReference type="Proteomes" id="UP000072874"/>
    </source>
</evidence>
<keyword evidence="2" id="KW-1133">Transmembrane helix</keyword>
<evidence type="ECO:0000256" key="2">
    <source>
        <dbReference type="SAM" id="Phobius"/>
    </source>
</evidence>